<dbReference type="Gene3D" id="3.90.550.10">
    <property type="entry name" value="Spore Coat Polysaccharide Biosynthesis Protein SpsA, Chain A"/>
    <property type="match status" value="1"/>
</dbReference>
<gene>
    <name evidence="5" type="ORF">PSQ19_03535</name>
</gene>
<dbReference type="EMBL" id="CP118246">
    <property type="protein sequence ID" value="WDR03247.1"/>
    <property type="molecule type" value="Genomic_DNA"/>
</dbReference>
<dbReference type="PANTHER" id="PTHR19136:SF81">
    <property type="entry name" value="MOLYBDENUM COFACTOR GUANYLYLTRANSFERASE"/>
    <property type="match status" value="1"/>
</dbReference>
<dbReference type="InterPro" id="IPR025877">
    <property type="entry name" value="MobA-like_NTP_Trfase"/>
</dbReference>
<dbReference type="Pfam" id="PF12804">
    <property type="entry name" value="NTP_transf_3"/>
    <property type="match status" value="1"/>
</dbReference>
<sequence length="177" mass="19099">MKNVVGLIYAGGQGQRLGGVCKANLKIGGAKLLDRAMSALGMDDLLVSVGPGPETAIDPRFAVAVPDLNDRHGGPLAGLVAGVDYLLRRSHPPEFVLTTAVDTPFLPGDYFARLHSDLNNRAAVFAGWGDHYYPTNALWRLAAIADLPERTRNETAPKSLKHLLREPASHRGELDQR</sequence>
<dbReference type="SUPFAM" id="SSF53448">
    <property type="entry name" value="Nucleotide-diphospho-sugar transferases"/>
    <property type="match status" value="1"/>
</dbReference>
<evidence type="ECO:0000256" key="1">
    <source>
        <dbReference type="ARBA" id="ARBA00022679"/>
    </source>
</evidence>
<dbReference type="GO" id="GO:0016740">
    <property type="term" value="F:transferase activity"/>
    <property type="evidence" value="ECO:0007669"/>
    <property type="project" value="UniProtKB-KW"/>
</dbReference>
<feature type="region of interest" description="Disordered" evidence="3">
    <location>
        <begin position="155"/>
        <end position="177"/>
    </location>
</feature>
<name>A0ABY7YPX4_9HYPH</name>
<accession>A0ABY7YPX4</accession>
<evidence type="ECO:0000313" key="5">
    <source>
        <dbReference type="EMBL" id="WDR03247.1"/>
    </source>
</evidence>
<dbReference type="PANTHER" id="PTHR19136">
    <property type="entry name" value="MOLYBDENUM COFACTOR GUANYLYLTRANSFERASE"/>
    <property type="match status" value="1"/>
</dbReference>
<dbReference type="RefSeq" id="WP_282219641.1">
    <property type="nucleotide sequence ID" value="NZ_CP118246.1"/>
</dbReference>
<evidence type="ECO:0000259" key="4">
    <source>
        <dbReference type="Pfam" id="PF12804"/>
    </source>
</evidence>
<dbReference type="Proteomes" id="UP001220530">
    <property type="component" value="Chromosome"/>
</dbReference>
<proteinExistence type="predicted"/>
<protein>
    <submittedName>
        <fullName evidence="5">NTP transferase domain-containing protein</fullName>
    </submittedName>
</protein>
<dbReference type="InterPro" id="IPR029044">
    <property type="entry name" value="Nucleotide-diphossugar_trans"/>
</dbReference>
<keyword evidence="1 5" id="KW-0808">Transferase</keyword>
<reference evidence="5 6" key="1">
    <citation type="submission" date="2023-02" db="EMBL/GenBank/DDBJ databases">
        <title>Devosia algicola sp. nov., isolated from the phycosphere of marine algae.</title>
        <authorList>
            <person name="Kim J.M."/>
            <person name="Lee J.K."/>
            <person name="Choi B.J."/>
            <person name="Bayburt H."/>
            <person name="Jeon C.O."/>
        </authorList>
    </citation>
    <scope>NUCLEOTIDE SEQUENCE [LARGE SCALE GENOMIC DNA]</scope>
    <source>
        <strain evidence="5 6">G20-9</strain>
    </source>
</reference>
<keyword evidence="6" id="KW-1185">Reference proteome</keyword>
<evidence type="ECO:0000256" key="3">
    <source>
        <dbReference type="SAM" id="MobiDB-lite"/>
    </source>
</evidence>
<organism evidence="5 6">
    <name type="scientific">Devosia algicola</name>
    <dbReference type="NCBI Taxonomy" id="3026418"/>
    <lineage>
        <taxon>Bacteria</taxon>
        <taxon>Pseudomonadati</taxon>
        <taxon>Pseudomonadota</taxon>
        <taxon>Alphaproteobacteria</taxon>
        <taxon>Hyphomicrobiales</taxon>
        <taxon>Devosiaceae</taxon>
        <taxon>Devosia</taxon>
    </lineage>
</organism>
<evidence type="ECO:0000256" key="2">
    <source>
        <dbReference type="ARBA" id="ARBA00022842"/>
    </source>
</evidence>
<keyword evidence="2" id="KW-0460">Magnesium</keyword>
<feature type="domain" description="MobA-like NTP transferase" evidence="4">
    <location>
        <begin position="6"/>
        <end position="161"/>
    </location>
</feature>
<feature type="compositionally biased region" description="Basic and acidic residues" evidence="3">
    <location>
        <begin position="163"/>
        <end position="177"/>
    </location>
</feature>
<evidence type="ECO:0000313" key="6">
    <source>
        <dbReference type="Proteomes" id="UP001220530"/>
    </source>
</evidence>